<organism evidence="2 3">
    <name type="scientific">Apiospora rasikravindrae</name>
    <dbReference type="NCBI Taxonomy" id="990691"/>
    <lineage>
        <taxon>Eukaryota</taxon>
        <taxon>Fungi</taxon>
        <taxon>Dikarya</taxon>
        <taxon>Ascomycota</taxon>
        <taxon>Pezizomycotina</taxon>
        <taxon>Sordariomycetes</taxon>
        <taxon>Xylariomycetidae</taxon>
        <taxon>Amphisphaeriales</taxon>
        <taxon>Apiosporaceae</taxon>
        <taxon>Apiospora</taxon>
    </lineage>
</organism>
<evidence type="ECO:0000313" key="3">
    <source>
        <dbReference type="Proteomes" id="UP001444661"/>
    </source>
</evidence>
<evidence type="ECO:0000313" key="2">
    <source>
        <dbReference type="EMBL" id="KAK8052567.1"/>
    </source>
</evidence>
<evidence type="ECO:0000256" key="1">
    <source>
        <dbReference type="SAM" id="MobiDB-lite"/>
    </source>
</evidence>
<feature type="region of interest" description="Disordered" evidence="1">
    <location>
        <begin position="1"/>
        <end position="127"/>
    </location>
</feature>
<name>A0ABR1U1I5_9PEZI</name>
<feature type="compositionally biased region" description="Basic and acidic residues" evidence="1">
    <location>
        <begin position="24"/>
        <end position="37"/>
    </location>
</feature>
<keyword evidence="3" id="KW-1185">Reference proteome</keyword>
<dbReference type="EMBL" id="JAQQWK010000002">
    <property type="protein sequence ID" value="KAK8052567.1"/>
    <property type="molecule type" value="Genomic_DNA"/>
</dbReference>
<comment type="caution">
    <text evidence="2">The sequence shown here is derived from an EMBL/GenBank/DDBJ whole genome shotgun (WGS) entry which is preliminary data.</text>
</comment>
<feature type="compositionally biased region" description="Acidic residues" evidence="1">
    <location>
        <begin position="64"/>
        <end position="77"/>
    </location>
</feature>
<dbReference type="Proteomes" id="UP001444661">
    <property type="component" value="Unassembled WGS sequence"/>
</dbReference>
<accession>A0ABR1U1I5</accession>
<sequence>MSKHLKNQFTCCGGDEPISQDPSQKWDKSRDLQDQKSNHAHNVSRRDEKSGLCEQATAQNEPLDNSDDSDSSIEADECTQGGQSSNLRRQQDGDQSWHSLQQTEETTAKSQGSSQPRAVWKKQKPRI</sequence>
<reference evidence="2 3" key="1">
    <citation type="submission" date="2023-01" db="EMBL/GenBank/DDBJ databases">
        <title>Analysis of 21 Apiospora genomes using comparative genomics revels a genus with tremendous synthesis potential of carbohydrate active enzymes and secondary metabolites.</title>
        <authorList>
            <person name="Sorensen T."/>
        </authorList>
    </citation>
    <scope>NUCLEOTIDE SEQUENCE [LARGE SCALE GENOMIC DNA]</scope>
    <source>
        <strain evidence="2 3">CBS 33761</strain>
    </source>
</reference>
<gene>
    <name evidence="2" type="ORF">PG993_003952</name>
</gene>
<feature type="compositionally biased region" description="Polar residues" evidence="1">
    <location>
        <begin position="80"/>
        <end position="116"/>
    </location>
</feature>
<protein>
    <submittedName>
        <fullName evidence="2">Uncharacterized protein</fullName>
    </submittedName>
</protein>
<proteinExistence type="predicted"/>